<evidence type="ECO:0000313" key="2">
    <source>
        <dbReference type="Proteomes" id="UP001652397"/>
    </source>
</evidence>
<name>A0ABT2U5J1_9FIRM</name>
<accession>A0ABT2U5J1</accession>
<reference evidence="1 2" key="1">
    <citation type="journal article" date="2021" name="ISME Commun">
        <title>Automated analysis of genomic sequences facilitates high-throughput and comprehensive description of bacteria.</title>
        <authorList>
            <person name="Hitch T.C.A."/>
        </authorList>
    </citation>
    <scope>NUCLEOTIDE SEQUENCE [LARGE SCALE GENOMIC DNA]</scope>
    <source>
        <strain evidence="1 2">Sanger_34</strain>
    </source>
</reference>
<evidence type="ECO:0000313" key="1">
    <source>
        <dbReference type="EMBL" id="MCU6789889.1"/>
    </source>
</evidence>
<dbReference type="Proteomes" id="UP001652397">
    <property type="component" value="Unassembled WGS sequence"/>
</dbReference>
<comment type="caution">
    <text evidence="1">The sequence shown here is derived from an EMBL/GenBank/DDBJ whole genome shotgun (WGS) entry which is preliminary data.</text>
</comment>
<protein>
    <submittedName>
        <fullName evidence="1">Cytidylate kinase-like family protein</fullName>
    </submittedName>
</protein>
<dbReference type="Pfam" id="PF13189">
    <property type="entry name" value="Cytidylate_kin2"/>
    <property type="match status" value="1"/>
</dbReference>
<sequence length="168" mass="19237">MSRIITVSREFGSGGRELGRRIAETLHIAYYDREIIAELSKRTGLMEETVEHSMERNPVLLFPIDNGVTFRLPTGGLLRQQGKSFAEQCKIIRALAEKSDCVIVGRCADYILADQKPYCIFTYSDMESKIRRCRLKGQEGRELTDHGLKHRIQAINKGRAEYYNFFTG</sequence>
<organism evidence="1 2">
    <name type="scientific">Agathobaculum ammoniilyticum</name>
    <dbReference type="NCBI Taxonomy" id="2981778"/>
    <lineage>
        <taxon>Bacteria</taxon>
        <taxon>Bacillati</taxon>
        <taxon>Bacillota</taxon>
        <taxon>Clostridia</taxon>
        <taxon>Eubacteriales</taxon>
        <taxon>Butyricicoccaceae</taxon>
        <taxon>Agathobaculum</taxon>
    </lineage>
</organism>
<keyword evidence="2" id="KW-1185">Reference proteome</keyword>
<dbReference type="Gene3D" id="3.40.50.300">
    <property type="entry name" value="P-loop containing nucleotide triphosphate hydrolases"/>
    <property type="match status" value="1"/>
</dbReference>
<dbReference type="InterPro" id="IPR027417">
    <property type="entry name" value="P-loop_NTPase"/>
</dbReference>
<dbReference type="RefSeq" id="WP_243182504.1">
    <property type="nucleotide sequence ID" value="NZ_JAOQJE010000013.1"/>
</dbReference>
<gene>
    <name evidence="1" type="ORF">OCV66_12440</name>
</gene>
<dbReference type="EMBL" id="JAOQJE010000013">
    <property type="protein sequence ID" value="MCU6789889.1"/>
    <property type="molecule type" value="Genomic_DNA"/>
</dbReference>
<proteinExistence type="predicted"/>